<evidence type="ECO:0000256" key="7">
    <source>
        <dbReference type="ARBA" id="ARBA00023015"/>
    </source>
</evidence>
<feature type="domain" description="Response regulatory" evidence="13">
    <location>
        <begin position="6"/>
        <end position="120"/>
    </location>
</feature>
<dbReference type="HOGENOM" id="CLU_000445_0_6_7"/>
<dbReference type="InterPro" id="IPR002078">
    <property type="entry name" value="Sigma_54_int"/>
</dbReference>
<dbReference type="SMART" id="SM00382">
    <property type="entry name" value="AAA"/>
    <property type="match status" value="1"/>
</dbReference>
<dbReference type="PRINTS" id="PR01590">
    <property type="entry name" value="HTHFIS"/>
</dbReference>
<comment type="subcellular location">
    <subcellularLocation>
        <location evidence="1">Cytoplasm</location>
    </subcellularLocation>
</comment>
<feature type="domain" description="Sigma-54 factor interaction" evidence="12">
    <location>
        <begin position="145"/>
        <end position="374"/>
    </location>
</feature>
<dbReference type="Gene3D" id="3.40.50.300">
    <property type="entry name" value="P-loop containing nucleotide triphosphate hydrolases"/>
    <property type="match status" value="1"/>
</dbReference>
<dbReference type="Proteomes" id="UP000035036">
    <property type="component" value="Chromosome"/>
</dbReference>
<evidence type="ECO:0000259" key="13">
    <source>
        <dbReference type="PROSITE" id="PS50110"/>
    </source>
</evidence>
<evidence type="ECO:0000256" key="3">
    <source>
        <dbReference type="ARBA" id="ARBA00022553"/>
    </source>
</evidence>
<dbReference type="GO" id="GO:0000160">
    <property type="term" value="P:phosphorelay signal transduction system"/>
    <property type="evidence" value="ECO:0007669"/>
    <property type="project" value="UniProtKB-KW"/>
</dbReference>
<evidence type="ECO:0000256" key="5">
    <source>
        <dbReference type="ARBA" id="ARBA00022840"/>
    </source>
</evidence>
<evidence type="ECO:0000256" key="8">
    <source>
        <dbReference type="ARBA" id="ARBA00023125"/>
    </source>
</evidence>
<dbReference type="InterPro" id="IPR009057">
    <property type="entry name" value="Homeodomain-like_sf"/>
</dbReference>
<proteinExistence type="predicted"/>
<dbReference type="PROSITE" id="PS00688">
    <property type="entry name" value="SIGMA54_INTERACT_3"/>
    <property type="match status" value="1"/>
</dbReference>
<dbReference type="Pfam" id="PF25601">
    <property type="entry name" value="AAA_lid_14"/>
    <property type="match status" value="1"/>
</dbReference>
<organism evidence="14 15">
    <name type="scientific">Geoalkalibacter subterraneus</name>
    <dbReference type="NCBI Taxonomy" id="483547"/>
    <lineage>
        <taxon>Bacteria</taxon>
        <taxon>Pseudomonadati</taxon>
        <taxon>Thermodesulfobacteriota</taxon>
        <taxon>Desulfuromonadia</taxon>
        <taxon>Desulfuromonadales</taxon>
        <taxon>Geoalkalibacteraceae</taxon>
        <taxon>Geoalkalibacter</taxon>
    </lineage>
</organism>
<dbReference type="InterPro" id="IPR002197">
    <property type="entry name" value="HTH_Fis"/>
</dbReference>
<evidence type="ECO:0000259" key="12">
    <source>
        <dbReference type="PROSITE" id="PS50045"/>
    </source>
</evidence>
<accession>A0A0B5FCV5</accession>
<keyword evidence="5" id="KW-0067">ATP-binding</keyword>
<dbReference type="Pfam" id="PF00072">
    <property type="entry name" value="Response_reg"/>
    <property type="match status" value="1"/>
</dbReference>
<name>A0A0B5FCV5_9BACT</name>
<evidence type="ECO:0000256" key="11">
    <source>
        <dbReference type="PROSITE-ProRule" id="PRU00169"/>
    </source>
</evidence>
<dbReference type="FunFam" id="3.40.50.2300:FF:000018">
    <property type="entry name" value="DNA-binding transcriptional regulator NtrC"/>
    <property type="match status" value="1"/>
</dbReference>
<evidence type="ECO:0000256" key="6">
    <source>
        <dbReference type="ARBA" id="ARBA00023012"/>
    </source>
</evidence>
<evidence type="ECO:0000256" key="10">
    <source>
        <dbReference type="ARBA" id="ARBA00023163"/>
    </source>
</evidence>
<evidence type="ECO:0000256" key="2">
    <source>
        <dbReference type="ARBA" id="ARBA00022490"/>
    </source>
</evidence>
<dbReference type="FunFam" id="1.10.8.60:FF:000014">
    <property type="entry name" value="DNA-binding transcriptional regulator NtrC"/>
    <property type="match status" value="1"/>
</dbReference>
<dbReference type="Gene3D" id="1.10.8.60">
    <property type="match status" value="1"/>
</dbReference>
<dbReference type="InterPro" id="IPR011006">
    <property type="entry name" value="CheY-like_superfamily"/>
</dbReference>
<keyword evidence="6" id="KW-0902">Two-component regulatory system</keyword>
<gene>
    <name evidence="14" type="ORF">GSUB_04760</name>
</gene>
<dbReference type="PANTHER" id="PTHR32071">
    <property type="entry name" value="TRANSCRIPTIONAL REGULATORY PROTEIN"/>
    <property type="match status" value="1"/>
</dbReference>
<dbReference type="Pfam" id="PF00158">
    <property type="entry name" value="Sigma54_activat"/>
    <property type="match status" value="1"/>
</dbReference>
<keyword evidence="7" id="KW-0805">Transcription regulation</keyword>
<dbReference type="EMBL" id="CP010311">
    <property type="protein sequence ID" value="AJF06007.1"/>
    <property type="molecule type" value="Genomic_DNA"/>
</dbReference>
<evidence type="ECO:0000256" key="1">
    <source>
        <dbReference type="ARBA" id="ARBA00004496"/>
    </source>
</evidence>
<dbReference type="CDD" id="cd00009">
    <property type="entry name" value="AAA"/>
    <property type="match status" value="1"/>
</dbReference>
<dbReference type="SUPFAM" id="SSF46689">
    <property type="entry name" value="Homeodomain-like"/>
    <property type="match status" value="1"/>
</dbReference>
<dbReference type="SMART" id="SM00448">
    <property type="entry name" value="REC"/>
    <property type="match status" value="1"/>
</dbReference>
<dbReference type="PROSITE" id="PS00675">
    <property type="entry name" value="SIGMA54_INTERACT_1"/>
    <property type="match status" value="1"/>
</dbReference>
<evidence type="ECO:0000313" key="15">
    <source>
        <dbReference type="Proteomes" id="UP000035036"/>
    </source>
</evidence>
<reference evidence="14 15" key="1">
    <citation type="journal article" date="2015" name="Genome Announc.">
        <title>Genomes of Geoalkalibacter ferrihydriticus Z-0531T and Geoalkalibacter subterraneus Red1T, Two Haloalkaliphilic Metal-Reducing Deltaproteobacteria.</title>
        <authorList>
            <person name="Badalamenti J.P."/>
            <person name="Krajmalnik-Brown R."/>
            <person name="Torres C.I."/>
            <person name="Bond D.R."/>
        </authorList>
    </citation>
    <scope>NUCLEOTIDE SEQUENCE [LARGE SCALE GENOMIC DNA]</scope>
    <source>
        <strain evidence="14 15">Red1</strain>
    </source>
</reference>
<dbReference type="InterPro" id="IPR003593">
    <property type="entry name" value="AAA+_ATPase"/>
</dbReference>
<dbReference type="InterPro" id="IPR027417">
    <property type="entry name" value="P-loop_NTPase"/>
</dbReference>
<dbReference type="SUPFAM" id="SSF52172">
    <property type="entry name" value="CheY-like"/>
    <property type="match status" value="1"/>
</dbReference>
<dbReference type="OrthoDB" id="9814761at2"/>
<dbReference type="PROSITE" id="PS50045">
    <property type="entry name" value="SIGMA54_INTERACT_4"/>
    <property type="match status" value="1"/>
</dbReference>
<dbReference type="InterPro" id="IPR058031">
    <property type="entry name" value="AAA_lid_NorR"/>
</dbReference>
<protein>
    <submittedName>
        <fullName evidence="14">Fis family transcriptional regulator</fullName>
    </submittedName>
</protein>
<dbReference type="PANTHER" id="PTHR32071:SF81">
    <property type="entry name" value="PROPIONATE CATABOLISM OPERON REGULATORY PROTEIN"/>
    <property type="match status" value="1"/>
</dbReference>
<dbReference type="GO" id="GO:0005737">
    <property type="term" value="C:cytoplasm"/>
    <property type="evidence" value="ECO:0007669"/>
    <property type="project" value="UniProtKB-SubCell"/>
</dbReference>
<keyword evidence="4" id="KW-0547">Nucleotide-binding</keyword>
<keyword evidence="2" id="KW-0963">Cytoplasm</keyword>
<dbReference type="Gene3D" id="3.40.50.2300">
    <property type="match status" value="1"/>
</dbReference>
<keyword evidence="15" id="KW-1185">Reference proteome</keyword>
<dbReference type="InterPro" id="IPR001789">
    <property type="entry name" value="Sig_transdc_resp-reg_receiver"/>
</dbReference>
<keyword evidence="10" id="KW-0804">Transcription</keyword>
<dbReference type="Gene3D" id="1.10.10.60">
    <property type="entry name" value="Homeodomain-like"/>
    <property type="match status" value="1"/>
</dbReference>
<sequence length="461" mass="51328">MKSSTQILVIDDEAHNRQALTLLLSHSGYQVQSAVTGEEALEIMEKKPFEIIITDLFLPGVSGIDILKRVKEDSPYTSVILITGNASAETAVEAMKEGAFDYITKPFNFEKLKVIVAKAVEKSRLVAENLYLRQQLRGKYKFDNIIGNSLPMQQVFSRLERIVNTESTILILGESGTGKELVAKAIHYNSPRKDKPFVAINCGAIPADLLESELFGHAKGAFTGAVSEKAGKFEAADKGTIFLDEIGTMPMHLQMKLLRVLQEQEIERIGTTRKVKLNVRVVSATNADLEDQVKKGQFREDLYYRLNVIPIELPPLRERREDIALLARNFLQKFCQEMDRSLMSISPAAMTALENYAWPGNVRELENLIERTVALTDSEIIEPQDLPPYIGEASGTDSVLASAPRVTESGVNMPEIIGNIERTMIQEALELSNGVKARAANLLSINRTTLVEKIKRLKIET</sequence>
<evidence type="ECO:0000256" key="9">
    <source>
        <dbReference type="ARBA" id="ARBA00023159"/>
    </source>
</evidence>
<feature type="modified residue" description="4-aspartylphosphate" evidence="11">
    <location>
        <position position="55"/>
    </location>
</feature>
<keyword evidence="9" id="KW-0010">Activator</keyword>
<dbReference type="GO" id="GO:0043565">
    <property type="term" value="F:sequence-specific DNA binding"/>
    <property type="evidence" value="ECO:0007669"/>
    <property type="project" value="InterPro"/>
</dbReference>
<dbReference type="InterPro" id="IPR025662">
    <property type="entry name" value="Sigma_54_int_dom_ATP-bd_1"/>
</dbReference>
<keyword evidence="8" id="KW-0238">DNA-binding</keyword>
<dbReference type="FunFam" id="3.40.50.300:FF:000006">
    <property type="entry name" value="DNA-binding transcriptional regulator NtrC"/>
    <property type="match status" value="1"/>
</dbReference>
<evidence type="ECO:0000313" key="14">
    <source>
        <dbReference type="EMBL" id="AJF06007.1"/>
    </source>
</evidence>
<dbReference type="SUPFAM" id="SSF52540">
    <property type="entry name" value="P-loop containing nucleoside triphosphate hydrolases"/>
    <property type="match status" value="1"/>
</dbReference>
<evidence type="ECO:0000256" key="4">
    <source>
        <dbReference type="ARBA" id="ARBA00022741"/>
    </source>
</evidence>
<dbReference type="PROSITE" id="PS50110">
    <property type="entry name" value="RESPONSE_REGULATORY"/>
    <property type="match status" value="1"/>
</dbReference>
<dbReference type="Pfam" id="PF02954">
    <property type="entry name" value="HTH_8"/>
    <property type="match status" value="1"/>
</dbReference>
<dbReference type="KEGG" id="gsb:GSUB_04760"/>
<dbReference type="GO" id="GO:0005524">
    <property type="term" value="F:ATP binding"/>
    <property type="evidence" value="ECO:0007669"/>
    <property type="project" value="UniProtKB-KW"/>
</dbReference>
<dbReference type="AlphaFoldDB" id="A0A0B5FCV5"/>
<dbReference type="RefSeq" id="WP_040199459.1">
    <property type="nucleotide sequence ID" value="NZ_CP010311.1"/>
</dbReference>
<dbReference type="STRING" id="483547.GSUB_04760"/>
<dbReference type="InterPro" id="IPR025944">
    <property type="entry name" value="Sigma_54_int_dom_CS"/>
</dbReference>
<dbReference type="PROSITE" id="PS00676">
    <property type="entry name" value="SIGMA54_INTERACT_2"/>
    <property type="match status" value="1"/>
</dbReference>
<dbReference type="GO" id="GO:0006355">
    <property type="term" value="P:regulation of DNA-templated transcription"/>
    <property type="evidence" value="ECO:0007669"/>
    <property type="project" value="InterPro"/>
</dbReference>
<keyword evidence="3 11" id="KW-0597">Phosphoprotein</keyword>
<dbReference type="InterPro" id="IPR025943">
    <property type="entry name" value="Sigma_54_int_dom_ATP-bd_2"/>
</dbReference>